<dbReference type="GO" id="GO:0012506">
    <property type="term" value="C:vesicle membrane"/>
    <property type="evidence" value="ECO:0007669"/>
    <property type="project" value="TreeGrafter"/>
</dbReference>
<dbReference type="InterPro" id="IPR059238">
    <property type="entry name" value="UBX1_UBXN9"/>
</dbReference>
<feature type="region of interest" description="Disordered" evidence="1">
    <location>
        <begin position="202"/>
        <end position="239"/>
    </location>
</feature>
<evidence type="ECO:0000259" key="2">
    <source>
        <dbReference type="PROSITE" id="PS50033"/>
    </source>
</evidence>
<evidence type="ECO:0000256" key="1">
    <source>
        <dbReference type="SAM" id="MobiDB-lite"/>
    </source>
</evidence>
<dbReference type="GO" id="GO:0005634">
    <property type="term" value="C:nucleus"/>
    <property type="evidence" value="ECO:0007669"/>
    <property type="project" value="TreeGrafter"/>
</dbReference>
<dbReference type="PROSITE" id="PS50033">
    <property type="entry name" value="UBX"/>
    <property type="match status" value="1"/>
</dbReference>
<name>U5EZ43_9DIPT</name>
<dbReference type="GO" id="GO:0005737">
    <property type="term" value="C:cytoplasm"/>
    <property type="evidence" value="ECO:0007669"/>
    <property type="project" value="TreeGrafter"/>
</dbReference>
<sequence>STKTVTVLTPNGRRHNVKVEANTTVLKILELTCEKFSNFDANDFDLIHHKKILDLSTQFQFTGLPNNAQLEMVEAKAKRKESDVIIMLQLEDGNRLQGTYKSSEILKNIIEQLCPEEAKLELNPIVIYMRTEVFGEKLETTTLKSLGLTGGRAILRLIHRNPEVLKIQANVSITIIAKEKSSEDEDDDKPYRISKEIRIGSEQFSPQPSTSTSETVGCSTNKTDEKMDIDESPKKSAEEVKKRQEEIKIVEEKFTEPITNLIGNRSALIFSCETANSSKFDIPDSFYDITVNDVRRMYADLKSQVSNLEDAPLLTEEYRKLEESKRILNHLGKYKETIIRIQFPDRYVIQGIFKPTETIEDVKNFVKSFLVDENLNFHLFVTPPKEILSTLLTLVEAKCVPQALIYFGTNDNSVQENYFKLEFYEKLSNASGADLYACKIRGIVDTAGGVDSKMNLENSETEPSTSESNNKENNSEPGAKLPKWFKPVGK</sequence>
<feature type="compositionally biased region" description="Basic and acidic residues" evidence="1">
    <location>
        <begin position="222"/>
        <end position="239"/>
    </location>
</feature>
<dbReference type="AlphaFoldDB" id="U5EZ43"/>
<accession>U5EZ43</accession>
<feature type="domain" description="UBX" evidence="2">
    <location>
        <begin position="339"/>
        <end position="407"/>
    </location>
</feature>
<dbReference type="CDD" id="cd16105">
    <property type="entry name" value="Ubl_ASPSCR1_like"/>
    <property type="match status" value="1"/>
</dbReference>
<dbReference type="GO" id="GO:0006886">
    <property type="term" value="P:intracellular protein transport"/>
    <property type="evidence" value="ECO:0007669"/>
    <property type="project" value="TreeGrafter"/>
</dbReference>
<evidence type="ECO:0000313" key="3">
    <source>
        <dbReference type="EMBL" id="JAB58407.1"/>
    </source>
</evidence>
<dbReference type="InterPro" id="IPR029071">
    <property type="entry name" value="Ubiquitin-like_domsf"/>
</dbReference>
<feature type="compositionally biased region" description="Polar residues" evidence="1">
    <location>
        <begin position="202"/>
        <end position="221"/>
    </location>
</feature>
<dbReference type="GO" id="GO:0042593">
    <property type="term" value="P:glucose homeostasis"/>
    <property type="evidence" value="ECO:0007669"/>
    <property type="project" value="TreeGrafter"/>
</dbReference>
<dbReference type="InterPro" id="IPR001012">
    <property type="entry name" value="UBX_dom"/>
</dbReference>
<dbReference type="PANTHER" id="PTHR46467:SF1">
    <property type="entry name" value="TETHER CONTAINING UBX DOMAIN FOR GLUT4"/>
    <property type="match status" value="1"/>
</dbReference>
<proteinExistence type="evidence at transcript level"/>
<dbReference type="EMBL" id="GANO01001464">
    <property type="protein sequence ID" value="JAB58407.1"/>
    <property type="molecule type" value="mRNA"/>
</dbReference>
<feature type="region of interest" description="Disordered" evidence="1">
    <location>
        <begin position="451"/>
        <end position="490"/>
    </location>
</feature>
<reference evidence="3" key="1">
    <citation type="journal article" date="2014" name="Insect Biochem. Mol. Biol.">
        <title>An insight into the sialome of the frog biting fly, Corethrella appendiculata.</title>
        <authorList>
            <person name="Ribeiro J.M.C."/>
            <person name="Chagas A.C."/>
            <person name="Pham V.M."/>
            <person name="Lounibos L.P."/>
            <person name="Calvo E."/>
        </authorList>
    </citation>
    <scope>NUCLEOTIDE SEQUENCE</scope>
    <source>
        <tissue evidence="3">Salivary glands</tissue>
    </source>
</reference>
<dbReference type="InterPro" id="IPR021569">
    <property type="entry name" value="TUG-UBL1"/>
</dbReference>
<dbReference type="Pfam" id="PF11470">
    <property type="entry name" value="TUG-UBL1"/>
    <property type="match status" value="1"/>
</dbReference>
<dbReference type="PANTHER" id="PTHR46467">
    <property type="entry name" value="TETHER CONTAINING UBX DOMAIN FOR GLUT4"/>
    <property type="match status" value="1"/>
</dbReference>
<dbReference type="SUPFAM" id="SSF54236">
    <property type="entry name" value="Ubiquitin-like"/>
    <property type="match status" value="2"/>
</dbReference>
<dbReference type="CDD" id="cd17075">
    <property type="entry name" value="UBX1_UBXN9"/>
    <property type="match status" value="1"/>
</dbReference>
<feature type="non-terminal residue" evidence="3">
    <location>
        <position position="1"/>
    </location>
</feature>
<dbReference type="CDD" id="cd16118">
    <property type="entry name" value="UBX2_UBXN9"/>
    <property type="match status" value="1"/>
</dbReference>
<protein>
    <submittedName>
        <fullName evidence="3">Putative ubiquitin regulatory protein</fullName>
    </submittedName>
</protein>
<organism evidence="3">
    <name type="scientific">Corethrella appendiculata</name>
    <dbReference type="NCBI Taxonomy" id="1370023"/>
    <lineage>
        <taxon>Eukaryota</taxon>
        <taxon>Metazoa</taxon>
        <taxon>Ecdysozoa</taxon>
        <taxon>Arthropoda</taxon>
        <taxon>Hexapoda</taxon>
        <taxon>Insecta</taxon>
        <taxon>Pterygota</taxon>
        <taxon>Neoptera</taxon>
        <taxon>Endopterygota</taxon>
        <taxon>Diptera</taxon>
        <taxon>Nematocera</taxon>
        <taxon>Culicoidea</taxon>
        <taxon>Chaoboridae</taxon>
        <taxon>Corethrella</taxon>
    </lineage>
</organism>
<dbReference type="Gene3D" id="3.10.20.90">
    <property type="entry name" value="Phosphatidylinositol 3-kinase Catalytic Subunit, Chain A, domain 1"/>
    <property type="match status" value="2"/>
</dbReference>
<feature type="compositionally biased region" description="Low complexity" evidence="1">
    <location>
        <begin position="457"/>
        <end position="468"/>
    </location>
</feature>
<dbReference type="Pfam" id="PF00789">
    <property type="entry name" value="UBX"/>
    <property type="match status" value="1"/>
</dbReference>